<dbReference type="InterPro" id="IPR012340">
    <property type="entry name" value="NA-bd_OB-fold"/>
</dbReference>
<dbReference type="GO" id="GO:0006422">
    <property type="term" value="P:aspartyl-tRNA aminoacylation"/>
    <property type="evidence" value="ECO:0007669"/>
    <property type="project" value="TreeGrafter"/>
</dbReference>
<evidence type="ECO:0000256" key="6">
    <source>
        <dbReference type="ARBA" id="ARBA00023146"/>
    </source>
</evidence>
<protein>
    <submittedName>
        <fullName evidence="9">Aspartyl-tRNA synthetase 2, mitochondrial</fullName>
    </submittedName>
</protein>
<feature type="region of interest" description="Disordered" evidence="7">
    <location>
        <begin position="599"/>
        <end position="620"/>
    </location>
</feature>
<dbReference type="PROSITE" id="PS50862">
    <property type="entry name" value="AA_TRNA_LIGASE_II"/>
    <property type="match status" value="1"/>
</dbReference>
<accession>A0AAV9UWX4</accession>
<feature type="compositionally biased region" description="Basic and acidic residues" evidence="7">
    <location>
        <begin position="906"/>
        <end position="918"/>
    </location>
</feature>
<sequence>MATPLRTYIRCQTDILQVAGKRRPSQSILNIRRQCSKLPSRLVPRRAYSDNPFNNSKPTSGPRITLDHITEQLGVPKPRVITQTQPRYAGEITGVLEPEPHPELTDEEFRDLHPGLGSLKPWTFPLDDSFQTIDSLSDYHINKSVRIRGWLYSTRPANAELVFASVLQGGKYIQATFDQNNGFEKPQTVLSLRSHTPIELEGILKYKPKQRAPAGSSRSSAIVPEGVEHFHKTLEIVVTRIGILGDPPKEPIIAGTTHGAEKRYISMRTNASLLKALQLRNQVSQICRKHLDEEGFLEIETPLLFKSTPEGAREFLVPTRNPGQMYALPQSPQQYKQILMAGGILKYFQLAKCFRDEDLRADRQPEFTQLDLEMGFADGVTVQKTIERLLKRIWYEALGEKLPAFRVMTYHMAIHTYGSDKPDTRYNMLIRPFEKIIDQNVENARIPVHSQWKYEIMTHPCNISTSRLSAIAGHIASPMDGDFAPLRGPNPECVIFKTGPELDYSVIRKQLGRIAPYLRDDALGLERAIGGLIAKNFIPTDSIIVIGRRKKESNPGGSTNIGQLRKLLSQHLIKSGFMEKLVGWKFLWVTHFPLFTPVDPSDNEPGQSGTAGYKSTHHPFTAPTVSTRDSLLESPWKTLGHHYDIVLNGVELGGGSTRIHDAELQRSILEDVLKVPKEKMKTFQHLLDMLQTGCPPHAGLAIGFDRLIATLAGTDSIRDVIAFPKNNRGQDPVVSSPGLVTEKQLDEYGIMLKDTGLLEDQEEPDLVTTIGAEKALAASATQETAVPDEPVMPSNKIEAEDQAEPAEAQETTQVQEPLSIESAHTSESAIEAQAEVVVESVEESTELPNMEPEPLEKETEALKVESEESKTEDILEVQDEKPEEVTTEKIEDSESDSDSDSDSESESVKVNDEAKKFE</sequence>
<feature type="compositionally biased region" description="Low complexity" evidence="7">
    <location>
        <begin position="826"/>
        <end position="839"/>
    </location>
</feature>
<dbReference type="GO" id="GO:0004815">
    <property type="term" value="F:aspartate-tRNA ligase activity"/>
    <property type="evidence" value="ECO:0007669"/>
    <property type="project" value="TreeGrafter"/>
</dbReference>
<dbReference type="GO" id="GO:0005739">
    <property type="term" value="C:mitochondrion"/>
    <property type="evidence" value="ECO:0007669"/>
    <property type="project" value="TreeGrafter"/>
</dbReference>
<dbReference type="EMBL" id="JAVHNS010000007">
    <property type="protein sequence ID" value="KAK6349266.1"/>
    <property type="molecule type" value="Genomic_DNA"/>
</dbReference>
<dbReference type="Gene3D" id="3.30.930.10">
    <property type="entry name" value="Bira Bifunctional Protein, Domain 2"/>
    <property type="match status" value="1"/>
</dbReference>
<feature type="compositionally biased region" description="Low complexity" evidence="7">
    <location>
        <begin position="805"/>
        <end position="817"/>
    </location>
</feature>
<keyword evidence="4" id="KW-0067">ATP-binding</keyword>
<dbReference type="AlphaFoldDB" id="A0AAV9UWX4"/>
<feature type="compositionally biased region" description="Basic and acidic residues" evidence="7">
    <location>
        <begin position="854"/>
        <end position="892"/>
    </location>
</feature>
<dbReference type="PRINTS" id="PR01042">
    <property type="entry name" value="TRNASYNTHASP"/>
</dbReference>
<dbReference type="SUPFAM" id="SSF50249">
    <property type="entry name" value="Nucleic acid-binding proteins"/>
    <property type="match status" value="1"/>
</dbReference>
<feature type="region of interest" description="Disordered" evidence="7">
    <location>
        <begin position="798"/>
        <end position="918"/>
    </location>
</feature>
<evidence type="ECO:0000256" key="5">
    <source>
        <dbReference type="ARBA" id="ARBA00022917"/>
    </source>
</evidence>
<evidence type="ECO:0000313" key="9">
    <source>
        <dbReference type="EMBL" id="KAK6349266.1"/>
    </source>
</evidence>
<dbReference type="SUPFAM" id="SSF55681">
    <property type="entry name" value="Class II aaRS and biotin synthetases"/>
    <property type="match status" value="1"/>
</dbReference>
<evidence type="ECO:0000256" key="2">
    <source>
        <dbReference type="ARBA" id="ARBA00022598"/>
    </source>
</evidence>
<dbReference type="InterPro" id="IPR045864">
    <property type="entry name" value="aa-tRNA-synth_II/BPL/LPL"/>
</dbReference>
<dbReference type="InterPro" id="IPR006195">
    <property type="entry name" value="aa-tRNA-synth_II"/>
</dbReference>
<dbReference type="Gene3D" id="3.30.1360.30">
    <property type="entry name" value="GAD-like domain"/>
    <property type="match status" value="1"/>
</dbReference>
<comment type="similarity">
    <text evidence="1">Belongs to the class-II aminoacyl-tRNA synthetase family. Type 1 subfamily.</text>
</comment>
<dbReference type="InterPro" id="IPR004115">
    <property type="entry name" value="GAD-like_sf"/>
</dbReference>
<evidence type="ECO:0000256" key="4">
    <source>
        <dbReference type="ARBA" id="ARBA00022840"/>
    </source>
</evidence>
<dbReference type="InterPro" id="IPR004524">
    <property type="entry name" value="Asp-tRNA-ligase_1"/>
</dbReference>
<name>A0AAV9UWX4_9PEZI</name>
<keyword evidence="3" id="KW-0547">Nucleotide-binding</keyword>
<dbReference type="Pfam" id="PF00152">
    <property type="entry name" value="tRNA-synt_2"/>
    <property type="match status" value="1"/>
</dbReference>
<dbReference type="Proteomes" id="UP001373714">
    <property type="component" value="Unassembled WGS sequence"/>
</dbReference>
<feature type="compositionally biased region" description="Acidic residues" evidence="7">
    <location>
        <begin position="893"/>
        <end position="905"/>
    </location>
</feature>
<organism evidence="9 10">
    <name type="scientific">Orbilia blumenaviensis</name>
    <dbReference type="NCBI Taxonomy" id="1796055"/>
    <lineage>
        <taxon>Eukaryota</taxon>
        <taxon>Fungi</taxon>
        <taxon>Dikarya</taxon>
        <taxon>Ascomycota</taxon>
        <taxon>Pezizomycotina</taxon>
        <taxon>Orbiliomycetes</taxon>
        <taxon>Orbiliales</taxon>
        <taxon>Orbiliaceae</taxon>
        <taxon>Orbilia</taxon>
    </lineage>
</organism>
<keyword evidence="6" id="KW-0030">Aminoacyl-tRNA synthetase</keyword>
<evidence type="ECO:0000256" key="7">
    <source>
        <dbReference type="SAM" id="MobiDB-lite"/>
    </source>
</evidence>
<comment type="caution">
    <text evidence="9">The sequence shown here is derived from an EMBL/GenBank/DDBJ whole genome shotgun (WGS) entry which is preliminary data.</text>
</comment>
<dbReference type="PANTHER" id="PTHR22594:SF5">
    <property type="entry name" value="ASPARTATE--TRNA LIGASE, MITOCHONDRIAL"/>
    <property type="match status" value="1"/>
</dbReference>
<dbReference type="Gene3D" id="2.40.50.140">
    <property type="entry name" value="Nucleic acid-binding proteins"/>
    <property type="match status" value="1"/>
</dbReference>
<keyword evidence="2" id="KW-0436">Ligase</keyword>
<gene>
    <name evidence="9" type="primary">DARS2</name>
    <name evidence="9" type="ORF">TWF730_010016</name>
</gene>
<proteinExistence type="inferred from homology"/>
<dbReference type="HAMAP" id="MF_00044">
    <property type="entry name" value="Asp_tRNA_synth_type1"/>
    <property type="match status" value="1"/>
</dbReference>
<dbReference type="InterPro" id="IPR002312">
    <property type="entry name" value="Asp/Asn-tRNA-synth_IIb"/>
</dbReference>
<dbReference type="InterPro" id="IPR004364">
    <property type="entry name" value="Aa-tRNA-synt_II"/>
</dbReference>
<evidence type="ECO:0000313" key="10">
    <source>
        <dbReference type="Proteomes" id="UP001373714"/>
    </source>
</evidence>
<keyword evidence="5" id="KW-0648">Protein biosynthesis</keyword>
<feature type="domain" description="Aminoacyl-transfer RNA synthetases class-II family profile" evidence="8">
    <location>
        <begin position="277"/>
        <end position="724"/>
    </location>
</feature>
<dbReference type="PANTHER" id="PTHR22594">
    <property type="entry name" value="ASPARTYL/LYSYL-TRNA SYNTHETASE"/>
    <property type="match status" value="1"/>
</dbReference>
<dbReference type="GO" id="GO:0005524">
    <property type="term" value="F:ATP binding"/>
    <property type="evidence" value="ECO:0007669"/>
    <property type="project" value="UniProtKB-KW"/>
</dbReference>
<reference evidence="9 10" key="1">
    <citation type="submission" date="2019-10" db="EMBL/GenBank/DDBJ databases">
        <authorList>
            <person name="Palmer J.M."/>
        </authorList>
    </citation>
    <scope>NUCLEOTIDE SEQUENCE [LARGE SCALE GENOMIC DNA]</scope>
    <source>
        <strain evidence="9 10">TWF730</strain>
    </source>
</reference>
<evidence type="ECO:0000256" key="3">
    <source>
        <dbReference type="ARBA" id="ARBA00022741"/>
    </source>
</evidence>
<evidence type="ECO:0000259" key="8">
    <source>
        <dbReference type="PROSITE" id="PS50862"/>
    </source>
</evidence>
<evidence type="ECO:0000256" key="1">
    <source>
        <dbReference type="ARBA" id="ARBA00006303"/>
    </source>
</evidence>
<keyword evidence="10" id="KW-1185">Reference proteome</keyword>